<dbReference type="Pfam" id="PF01464">
    <property type="entry name" value="SLT"/>
    <property type="match status" value="1"/>
</dbReference>
<dbReference type="Gene3D" id="1.10.530.10">
    <property type="match status" value="1"/>
</dbReference>
<organism evidence="3 4">
    <name type="scientific">Trinickia caryophylli</name>
    <name type="common">Paraburkholderia caryophylli</name>
    <dbReference type="NCBI Taxonomy" id="28094"/>
    <lineage>
        <taxon>Bacteria</taxon>
        <taxon>Pseudomonadati</taxon>
        <taxon>Pseudomonadota</taxon>
        <taxon>Betaproteobacteria</taxon>
        <taxon>Burkholderiales</taxon>
        <taxon>Burkholderiaceae</taxon>
        <taxon>Trinickia</taxon>
    </lineage>
</organism>
<gene>
    <name evidence="3" type="ORF">SAMN06295900_109131</name>
</gene>
<dbReference type="OrthoDB" id="8565485at2"/>
<name>A0A1X7FK82_TRICW</name>
<dbReference type="STRING" id="28094.SAMN06295900_109131"/>
<dbReference type="SUPFAM" id="SSF53955">
    <property type="entry name" value="Lysozyme-like"/>
    <property type="match status" value="1"/>
</dbReference>
<feature type="chain" id="PRO_5012440066" evidence="1">
    <location>
        <begin position="30"/>
        <end position="280"/>
    </location>
</feature>
<evidence type="ECO:0000313" key="3">
    <source>
        <dbReference type="EMBL" id="SMF53596.1"/>
    </source>
</evidence>
<dbReference type="AlphaFoldDB" id="A0A1X7FK82"/>
<dbReference type="GeneID" id="95549817"/>
<dbReference type="InterPro" id="IPR008258">
    <property type="entry name" value="Transglycosylase_SLT_dom_1"/>
</dbReference>
<evidence type="ECO:0000256" key="1">
    <source>
        <dbReference type="SAM" id="SignalP"/>
    </source>
</evidence>
<keyword evidence="4" id="KW-1185">Reference proteome</keyword>
<dbReference type="EMBL" id="FXAH01000009">
    <property type="protein sequence ID" value="SMF53596.1"/>
    <property type="molecule type" value="Genomic_DNA"/>
</dbReference>
<evidence type="ECO:0000259" key="2">
    <source>
        <dbReference type="Pfam" id="PF01464"/>
    </source>
</evidence>
<feature type="signal peptide" evidence="1">
    <location>
        <begin position="1"/>
        <end position="29"/>
    </location>
</feature>
<dbReference type="InterPro" id="IPR023346">
    <property type="entry name" value="Lysozyme-like_dom_sf"/>
</dbReference>
<accession>A0A1X7FK82</accession>
<sequence length="280" mass="28702">MNTGLRVRRMLAFGLACAALVLANPSADARAGAPSAQSPAFVLLARTCAPNVDASTLSALVRTESGFNPFAIGVVGAHLSRQPASLAEALATVAELEARGYSYSVGLTQVNNRNFAKYGETAASLFEPCRNLRVGGAILTECFARSSRAAAGTQLALRAALSCYYSGNFTTGFSSGYVAQVVSNARRDALRSGAEPIPLVRDPGGAPVRPRPAVRPVAAPGPAATAAGDAPAALPIAPKATPAPVRSSSPSCHGRPLVMVCRGLSAARIRSLCVRCLDAN</sequence>
<proteinExistence type="predicted"/>
<keyword evidence="1" id="KW-0732">Signal</keyword>
<reference evidence="4" key="1">
    <citation type="submission" date="2017-04" db="EMBL/GenBank/DDBJ databases">
        <authorList>
            <person name="Varghese N."/>
            <person name="Submissions S."/>
        </authorList>
    </citation>
    <scope>NUCLEOTIDE SEQUENCE [LARGE SCALE GENOMIC DNA]</scope>
    <source>
        <strain evidence="4">Ballard 720</strain>
    </source>
</reference>
<evidence type="ECO:0000313" key="4">
    <source>
        <dbReference type="Proteomes" id="UP000192911"/>
    </source>
</evidence>
<dbReference type="RefSeq" id="WP_085228676.1">
    <property type="nucleotide sequence ID" value="NZ_BSQD01000009.1"/>
</dbReference>
<dbReference type="Proteomes" id="UP000192911">
    <property type="component" value="Unassembled WGS sequence"/>
</dbReference>
<dbReference type="CDD" id="cd16892">
    <property type="entry name" value="LT_VirB1-like"/>
    <property type="match status" value="1"/>
</dbReference>
<protein>
    <submittedName>
        <fullName evidence="3">Type IV secretion system protein VirB1</fullName>
    </submittedName>
</protein>
<feature type="domain" description="Transglycosylase SLT" evidence="2">
    <location>
        <begin position="45"/>
        <end position="170"/>
    </location>
</feature>